<feature type="compositionally biased region" description="Low complexity" evidence="2">
    <location>
        <begin position="609"/>
        <end position="625"/>
    </location>
</feature>
<feature type="compositionally biased region" description="Polar residues" evidence="2">
    <location>
        <begin position="582"/>
        <end position="593"/>
    </location>
</feature>
<organism evidence="3 4">
    <name type="scientific">Pseudocercospora fuligena</name>
    <dbReference type="NCBI Taxonomy" id="685502"/>
    <lineage>
        <taxon>Eukaryota</taxon>
        <taxon>Fungi</taxon>
        <taxon>Dikarya</taxon>
        <taxon>Ascomycota</taxon>
        <taxon>Pezizomycotina</taxon>
        <taxon>Dothideomycetes</taxon>
        <taxon>Dothideomycetidae</taxon>
        <taxon>Mycosphaerellales</taxon>
        <taxon>Mycosphaerellaceae</taxon>
        <taxon>Pseudocercospora</taxon>
    </lineage>
</organism>
<protein>
    <recommendedName>
        <fullName evidence="5">M protein, serotype 2.1</fullName>
    </recommendedName>
</protein>
<keyword evidence="1" id="KW-0175">Coiled coil</keyword>
<evidence type="ECO:0000313" key="3">
    <source>
        <dbReference type="EMBL" id="KAF7195116.1"/>
    </source>
</evidence>
<dbReference type="EMBL" id="JABCIY010000043">
    <property type="protein sequence ID" value="KAF7195116.1"/>
    <property type="molecule type" value="Genomic_DNA"/>
</dbReference>
<feature type="compositionally biased region" description="Polar residues" evidence="2">
    <location>
        <begin position="213"/>
        <end position="222"/>
    </location>
</feature>
<evidence type="ECO:0000256" key="1">
    <source>
        <dbReference type="SAM" id="Coils"/>
    </source>
</evidence>
<feature type="region of interest" description="Disordered" evidence="2">
    <location>
        <begin position="129"/>
        <end position="252"/>
    </location>
</feature>
<feature type="compositionally biased region" description="Basic and acidic residues" evidence="2">
    <location>
        <begin position="423"/>
        <end position="432"/>
    </location>
</feature>
<feature type="compositionally biased region" description="Low complexity" evidence="2">
    <location>
        <begin position="36"/>
        <end position="47"/>
    </location>
</feature>
<name>A0A8H6RQ62_9PEZI</name>
<evidence type="ECO:0000313" key="4">
    <source>
        <dbReference type="Proteomes" id="UP000660729"/>
    </source>
</evidence>
<evidence type="ECO:0008006" key="5">
    <source>
        <dbReference type="Google" id="ProtNLM"/>
    </source>
</evidence>
<feature type="compositionally biased region" description="Basic and acidic residues" evidence="2">
    <location>
        <begin position="189"/>
        <end position="209"/>
    </location>
</feature>
<feature type="region of interest" description="Disordered" evidence="2">
    <location>
        <begin position="324"/>
        <end position="350"/>
    </location>
</feature>
<accession>A0A8H6RQ62</accession>
<dbReference type="OrthoDB" id="2121319at2759"/>
<sequence length="711" mass="77129">MSGATPNRKPATPATGRRTPNAANTIFGTPTRDATRSATSTASGTAANGINRTKSVRNGAPISARERVAARKTQTPDSAAEEEAKAEQQARMDELQQKLNEAERAYEESQKQAAVLQARLDEAVKEQGMLEERFGEQSERINDLENEKKESLRARREMEQIYESEKAATTKEKEEALAREEEMQTAMQRLKESLAQREMRAGLEDDRRPMLSRHSSGRSANPSPNPDGTDRQFAPPSLQRSDSTSRNNSKLVMQKDKIIEGLRMELAEAQIKLVEADHLGGGRVQEIQKQLYDAKMQNARLMEENESFQLLLSEKTLNGDFLRAPLQAPSHDGSRPPSRNPGTGENLGGTTLADELESHADSDDGNDSSRRLQAEVNSLRDQNKALTLYINNIISRLLQHEQFEQILDKTPDLMSGPGAVSRRYGEADKNKDLPAPPPDEGEQQPSLLQRAKSVMGGNRPKPRPLSQQVQPDQIEAPQKTPGLNEDPQTAPSVPIPRSRSTRAANGHRRANSEWPAGASASVVSNMYRGPSQGPLSPGLTSPTGRNSFFGGPLRNPSSGSHVPTIAETAPSEKENAQRDSKFTSQSNRNSVISNPGAPVLDDDLASGINSERSNPSSPPRSTTSSGDKDKQSGAIMMGSKPRPLRLVQENVDEDAARKQANRGSWFGWMNKGGAAPGQLAPGAAGGPAIGDKLSSMFGQRKSESGESGAPQ</sequence>
<keyword evidence="4" id="KW-1185">Reference proteome</keyword>
<dbReference type="AlphaFoldDB" id="A0A8H6RQ62"/>
<reference evidence="3" key="1">
    <citation type="submission" date="2020-04" db="EMBL/GenBank/DDBJ databases">
        <title>Draft genome resource of the tomato pathogen Pseudocercospora fuligena.</title>
        <authorList>
            <person name="Zaccaron A."/>
        </authorList>
    </citation>
    <scope>NUCLEOTIDE SEQUENCE</scope>
    <source>
        <strain evidence="3">PF001</strain>
    </source>
</reference>
<feature type="compositionally biased region" description="Basic and acidic residues" evidence="2">
    <location>
        <begin position="129"/>
        <end position="182"/>
    </location>
</feature>
<feature type="compositionally biased region" description="Low complexity" evidence="2">
    <location>
        <begin position="672"/>
        <end position="682"/>
    </location>
</feature>
<feature type="compositionally biased region" description="Basic and acidic residues" evidence="2">
    <location>
        <begin position="570"/>
        <end position="581"/>
    </location>
</feature>
<feature type="region of interest" description="Disordered" evidence="2">
    <location>
        <begin position="1"/>
        <end position="92"/>
    </location>
</feature>
<dbReference type="Proteomes" id="UP000660729">
    <property type="component" value="Unassembled WGS sequence"/>
</dbReference>
<feature type="coiled-coil region" evidence="1">
    <location>
        <begin position="259"/>
        <end position="304"/>
    </location>
</feature>
<comment type="caution">
    <text evidence="3">The sequence shown here is derived from an EMBL/GenBank/DDBJ whole genome shotgun (WGS) entry which is preliminary data.</text>
</comment>
<proteinExistence type="predicted"/>
<feature type="compositionally biased region" description="Polar residues" evidence="2">
    <location>
        <begin position="238"/>
        <end position="251"/>
    </location>
</feature>
<dbReference type="PANTHER" id="PTHR38120">
    <property type="entry name" value="EXPRESSED PROTEIN"/>
    <property type="match status" value="1"/>
</dbReference>
<feature type="region of interest" description="Disordered" evidence="2">
    <location>
        <begin position="409"/>
        <end position="711"/>
    </location>
</feature>
<dbReference type="PANTHER" id="PTHR38120:SF1">
    <property type="entry name" value="M PROTEIN, SEROTYPE 2.1"/>
    <property type="match status" value="1"/>
</dbReference>
<evidence type="ECO:0000256" key="2">
    <source>
        <dbReference type="SAM" id="MobiDB-lite"/>
    </source>
</evidence>
<feature type="compositionally biased region" description="Basic and acidic residues" evidence="2">
    <location>
        <begin position="82"/>
        <end position="92"/>
    </location>
</feature>
<gene>
    <name evidence="3" type="ORF">HII31_03584</name>
</gene>